<dbReference type="GO" id="GO:0005886">
    <property type="term" value="C:plasma membrane"/>
    <property type="evidence" value="ECO:0007669"/>
    <property type="project" value="TreeGrafter"/>
</dbReference>
<dbReference type="Pfam" id="PF04234">
    <property type="entry name" value="CopC"/>
    <property type="match status" value="1"/>
</dbReference>
<dbReference type="GO" id="GO:0046688">
    <property type="term" value="P:response to copper ion"/>
    <property type="evidence" value="ECO:0007669"/>
    <property type="project" value="InterPro"/>
</dbReference>
<evidence type="ECO:0000256" key="4">
    <source>
        <dbReference type="ARBA" id="ARBA00023008"/>
    </source>
</evidence>
<evidence type="ECO:0000313" key="8">
    <source>
        <dbReference type="EMBL" id="AZI59320.1"/>
    </source>
</evidence>
<name>A0A3G8ZPX7_9ACTN</name>
<keyword evidence="2" id="KW-0479">Metal-binding</keyword>
<evidence type="ECO:0000313" key="9">
    <source>
        <dbReference type="Proteomes" id="UP000268084"/>
    </source>
</evidence>
<dbReference type="GO" id="GO:0042597">
    <property type="term" value="C:periplasmic space"/>
    <property type="evidence" value="ECO:0007669"/>
    <property type="project" value="InterPro"/>
</dbReference>
<evidence type="ECO:0000256" key="6">
    <source>
        <dbReference type="SAM" id="SignalP"/>
    </source>
</evidence>
<evidence type="ECO:0000256" key="5">
    <source>
        <dbReference type="SAM" id="Phobius"/>
    </source>
</evidence>
<dbReference type="KEGG" id="nak:EH165_01410"/>
<keyword evidence="9" id="KW-1185">Reference proteome</keyword>
<dbReference type="EMBL" id="CP034170">
    <property type="protein sequence ID" value="AZI59320.1"/>
    <property type="molecule type" value="Genomic_DNA"/>
</dbReference>
<proteinExistence type="predicted"/>
<dbReference type="GO" id="GO:0006825">
    <property type="term" value="P:copper ion transport"/>
    <property type="evidence" value="ECO:0007669"/>
    <property type="project" value="InterPro"/>
</dbReference>
<evidence type="ECO:0000256" key="3">
    <source>
        <dbReference type="ARBA" id="ARBA00022729"/>
    </source>
</evidence>
<evidence type="ECO:0000256" key="1">
    <source>
        <dbReference type="ARBA" id="ARBA00004196"/>
    </source>
</evidence>
<feature type="signal peptide" evidence="6">
    <location>
        <begin position="1"/>
        <end position="25"/>
    </location>
</feature>
<dbReference type="OrthoDB" id="5242236at2"/>
<keyword evidence="4" id="KW-0186">Copper</keyword>
<dbReference type="Gene3D" id="2.60.40.1220">
    <property type="match status" value="1"/>
</dbReference>
<keyword evidence="5" id="KW-0472">Membrane</keyword>
<keyword evidence="5" id="KW-0812">Transmembrane</keyword>
<evidence type="ECO:0000259" key="7">
    <source>
        <dbReference type="Pfam" id="PF04234"/>
    </source>
</evidence>
<reference evidence="8 9" key="1">
    <citation type="submission" date="2018-11" db="EMBL/GenBank/DDBJ databases">
        <authorList>
            <person name="Da X."/>
        </authorList>
    </citation>
    <scope>NUCLEOTIDE SEQUENCE [LARGE SCALE GENOMIC DNA]</scope>
    <source>
        <strain evidence="8 9">S14-144</strain>
    </source>
</reference>
<dbReference type="Proteomes" id="UP000268084">
    <property type="component" value="Chromosome"/>
</dbReference>
<accession>A0A3G8ZPX7</accession>
<dbReference type="PANTHER" id="PTHR34820:SF4">
    <property type="entry name" value="INNER MEMBRANE PROTEIN YEBZ"/>
    <property type="match status" value="1"/>
</dbReference>
<organism evidence="8 9">
    <name type="scientific">Nakamurella antarctica</name>
    <dbReference type="NCBI Taxonomy" id="1902245"/>
    <lineage>
        <taxon>Bacteria</taxon>
        <taxon>Bacillati</taxon>
        <taxon>Actinomycetota</taxon>
        <taxon>Actinomycetes</taxon>
        <taxon>Nakamurellales</taxon>
        <taxon>Nakamurellaceae</taxon>
        <taxon>Nakamurella</taxon>
    </lineage>
</organism>
<reference evidence="8 9" key="2">
    <citation type="submission" date="2018-12" db="EMBL/GenBank/DDBJ databases">
        <title>Nakamurella antarcticus sp. nov., isolated from Antarctica South Shetland Islands soil.</title>
        <authorList>
            <person name="Peng F."/>
        </authorList>
    </citation>
    <scope>NUCLEOTIDE SEQUENCE [LARGE SCALE GENOMIC DNA]</scope>
    <source>
        <strain evidence="8 9">S14-144</strain>
    </source>
</reference>
<dbReference type="SUPFAM" id="SSF81296">
    <property type="entry name" value="E set domains"/>
    <property type="match status" value="1"/>
</dbReference>
<dbReference type="InterPro" id="IPR014755">
    <property type="entry name" value="Cu-Rt/internalin_Ig-like"/>
</dbReference>
<dbReference type="AlphaFoldDB" id="A0A3G8ZPX7"/>
<dbReference type="InterPro" id="IPR032694">
    <property type="entry name" value="CopC/D"/>
</dbReference>
<feature type="transmembrane region" description="Helical" evidence="5">
    <location>
        <begin position="144"/>
        <end position="163"/>
    </location>
</feature>
<sequence length="170" mass="17022">MSLRGAAVAVIASVLALLGAGTALAHNALTGTNPADGAQVSVGPSEIVLTFDQTVQNYEPLVTVTGPDGGRWQGSPIAVLNNTVTVPLSPLGPAGDYTVAFRIISADGHPVEGTSTFTLSAAGTGVANPDTPVAREADSGIPSWAWIVGGTVVVVLLAVGAVVSGRRREN</sequence>
<gene>
    <name evidence="8" type="ORF">EH165_01410</name>
</gene>
<dbReference type="InterPro" id="IPR007348">
    <property type="entry name" value="CopC_dom"/>
</dbReference>
<feature type="chain" id="PRO_5018133031" evidence="6">
    <location>
        <begin position="26"/>
        <end position="170"/>
    </location>
</feature>
<keyword evidence="3 6" id="KW-0732">Signal</keyword>
<comment type="subcellular location">
    <subcellularLocation>
        <location evidence="1">Cell envelope</location>
    </subcellularLocation>
</comment>
<keyword evidence="5" id="KW-1133">Transmembrane helix</keyword>
<dbReference type="GO" id="GO:0005507">
    <property type="term" value="F:copper ion binding"/>
    <property type="evidence" value="ECO:0007669"/>
    <property type="project" value="InterPro"/>
</dbReference>
<protein>
    <submittedName>
        <fullName evidence="8">Copper resistance protein CopC</fullName>
    </submittedName>
</protein>
<feature type="domain" description="CopC" evidence="7">
    <location>
        <begin position="26"/>
        <end position="119"/>
    </location>
</feature>
<dbReference type="GO" id="GO:0030313">
    <property type="term" value="C:cell envelope"/>
    <property type="evidence" value="ECO:0007669"/>
    <property type="project" value="UniProtKB-SubCell"/>
</dbReference>
<dbReference type="PANTHER" id="PTHR34820">
    <property type="entry name" value="INNER MEMBRANE PROTEIN YEBZ"/>
    <property type="match status" value="1"/>
</dbReference>
<evidence type="ECO:0000256" key="2">
    <source>
        <dbReference type="ARBA" id="ARBA00022723"/>
    </source>
</evidence>
<dbReference type="InterPro" id="IPR014756">
    <property type="entry name" value="Ig_E-set"/>
</dbReference>